<sequence>MANPPLKTSPILIVGAGVFGLSTALYLHRSGYSNVTIFDRQPYFRNAYSTLDGADAASADINKVMRLSYGKELLYQKLAFEAIDIWNEWNQSIAKSKQEDLPRGIEQGDKIWNNCGFLRLSKDGKISQFEEDTLESLEREGLRDTQYVIGDANDEKRARQFGLQRRFDPMDLRAREGALVGVYDTLGGFVNASKACTWVLHLLSKTSVKLILGGDNGSVTGFIRTAQGKTVGINTADGISHYGELVLVAAGPWTPTLLPHVANMLEATAGSVAYIQLPPKEETPDLWTKYAPENMAVYSWGGWGKGSGLGGFPRSESGVMKIGYRGTKYTNYMMVVDERAGKVRSVSQPVTASWPEKREEQITKQAVDAIKGMVCDLFPDLKSFGISSVRNCWYTDSLDNNFVMDRDPEDEGLMVCSGGSGHAFKFLPILGREAVRIIEEPTTKNEYGNLWRWRTIFDDLKNGLEEGETGPRVWAKQRMASKKDWEFQERVNL</sequence>
<accession>A0ACB6QW47</accession>
<evidence type="ECO:0000313" key="1">
    <source>
        <dbReference type="EMBL" id="KAF2471224.1"/>
    </source>
</evidence>
<proteinExistence type="predicted"/>
<organism evidence="1 2">
    <name type="scientific">Lindgomyces ingoldianus</name>
    <dbReference type="NCBI Taxonomy" id="673940"/>
    <lineage>
        <taxon>Eukaryota</taxon>
        <taxon>Fungi</taxon>
        <taxon>Dikarya</taxon>
        <taxon>Ascomycota</taxon>
        <taxon>Pezizomycotina</taxon>
        <taxon>Dothideomycetes</taxon>
        <taxon>Pleosporomycetidae</taxon>
        <taxon>Pleosporales</taxon>
        <taxon>Lindgomycetaceae</taxon>
        <taxon>Lindgomyces</taxon>
    </lineage>
</organism>
<name>A0ACB6QW47_9PLEO</name>
<dbReference type="EMBL" id="MU003505">
    <property type="protein sequence ID" value="KAF2471224.1"/>
    <property type="molecule type" value="Genomic_DNA"/>
</dbReference>
<keyword evidence="2" id="KW-1185">Reference proteome</keyword>
<gene>
    <name evidence="1" type="ORF">BDR25DRAFT_367980</name>
</gene>
<reference evidence="1" key="1">
    <citation type="journal article" date="2020" name="Stud. Mycol.">
        <title>101 Dothideomycetes genomes: a test case for predicting lifestyles and emergence of pathogens.</title>
        <authorList>
            <person name="Haridas S."/>
            <person name="Albert R."/>
            <person name="Binder M."/>
            <person name="Bloem J."/>
            <person name="Labutti K."/>
            <person name="Salamov A."/>
            <person name="Andreopoulos B."/>
            <person name="Baker S."/>
            <person name="Barry K."/>
            <person name="Bills G."/>
            <person name="Bluhm B."/>
            <person name="Cannon C."/>
            <person name="Castanera R."/>
            <person name="Culley D."/>
            <person name="Daum C."/>
            <person name="Ezra D."/>
            <person name="Gonzalez J."/>
            <person name="Henrissat B."/>
            <person name="Kuo A."/>
            <person name="Liang C."/>
            <person name="Lipzen A."/>
            <person name="Lutzoni F."/>
            <person name="Magnuson J."/>
            <person name="Mondo S."/>
            <person name="Nolan M."/>
            <person name="Ohm R."/>
            <person name="Pangilinan J."/>
            <person name="Park H.-J."/>
            <person name="Ramirez L."/>
            <person name="Alfaro M."/>
            <person name="Sun H."/>
            <person name="Tritt A."/>
            <person name="Yoshinaga Y."/>
            <person name="Zwiers L.-H."/>
            <person name="Turgeon B."/>
            <person name="Goodwin S."/>
            <person name="Spatafora J."/>
            <person name="Crous P."/>
            <person name="Grigoriev I."/>
        </authorList>
    </citation>
    <scope>NUCLEOTIDE SEQUENCE</scope>
    <source>
        <strain evidence="1">ATCC 200398</strain>
    </source>
</reference>
<protein>
    <submittedName>
        <fullName evidence="1">FAD dependent oxidoreductase</fullName>
    </submittedName>
</protein>
<dbReference type="Proteomes" id="UP000799755">
    <property type="component" value="Unassembled WGS sequence"/>
</dbReference>
<evidence type="ECO:0000313" key="2">
    <source>
        <dbReference type="Proteomes" id="UP000799755"/>
    </source>
</evidence>
<comment type="caution">
    <text evidence="1">The sequence shown here is derived from an EMBL/GenBank/DDBJ whole genome shotgun (WGS) entry which is preliminary data.</text>
</comment>